<evidence type="ECO:0000313" key="25">
    <source>
        <dbReference type="EMBL" id="RXN21734.1"/>
    </source>
</evidence>
<dbReference type="GO" id="GO:0006099">
    <property type="term" value="P:tricarboxylic acid cycle"/>
    <property type="evidence" value="ECO:0007669"/>
    <property type="project" value="TreeGrafter"/>
</dbReference>
<reference evidence="25 26" key="1">
    <citation type="submission" date="2018-03" db="EMBL/GenBank/DDBJ databases">
        <title>Draft genome sequence of Rohu Carp (Labeo rohita).</title>
        <authorList>
            <person name="Das P."/>
            <person name="Kushwaha B."/>
            <person name="Joshi C.G."/>
            <person name="Kumar D."/>
            <person name="Nagpure N.S."/>
            <person name="Sahoo L."/>
            <person name="Das S.P."/>
            <person name="Bit A."/>
            <person name="Patnaik S."/>
            <person name="Meher P.K."/>
            <person name="Jayasankar P."/>
            <person name="Koringa P.G."/>
            <person name="Patel N.V."/>
            <person name="Hinsu A.T."/>
            <person name="Kumar R."/>
            <person name="Pandey M."/>
            <person name="Agarwal S."/>
            <person name="Srivastava S."/>
            <person name="Singh M."/>
            <person name="Iquebal M.A."/>
            <person name="Jaiswal S."/>
            <person name="Angadi U.B."/>
            <person name="Kumar N."/>
            <person name="Raza M."/>
            <person name="Shah T.M."/>
            <person name="Rai A."/>
            <person name="Jena J.K."/>
        </authorList>
    </citation>
    <scope>NUCLEOTIDE SEQUENCE [LARGE SCALE GENOMIC DNA]</scope>
    <source>
        <strain evidence="25">DASCIFA01</strain>
        <tissue evidence="25">Testis</tissue>
    </source>
</reference>
<evidence type="ECO:0000256" key="6">
    <source>
        <dbReference type="ARBA" id="ARBA00012280"/>
    </source>
</evidence>
<feature type="region of interest" description="Disordered" evidence="23">
    <location>
        <begin position="122"/>
        <end position="184"/>
    </location>
</feature>
<sequence>MNMDTCNTDINSHGDEDKMSVDAGCDLHETFETEKNSETQINDNEKLCESTRKRKEQNDDHVDQTLPSLSDCDKDTKGITCRETPDINDASIKTEPGSGEKVLESNSPDAKLAKMTCVSTEMSGTNVNVSENDTPSTDVEMRPESPACKESQPSNSSVCPKLEEPGSNNGPVVEPAPPAPVPEAVDNIKNESEETPMETDDTEGQNSGAEALVPENVVQDESKPIQMPSPEREQVSAEQEEQQWLGTPIEELKRMPQCGQPLPHLRATDNHKVLIRTDMLRERRVIAPYPSNFRDSWDDMTVKMPCSKKNLFPVEDAILSYNIALAKRWDFTALNLLCTEDLVNDEVQHLFNITLPKMMELVLNTPMICTQPIPLLKSRMNQSLTMSQKQIACLLANAFFCTFPRRNSRKSEYANYPEINFYRLFEGSSSRKTEKLKALLCYFRRVTESMPTGLITFTRQSLSSFPKWESVLMELFLTLSSKTQLTRLHITCKGTIEDEGYGMLQVDFANRMVGGGVTGMGLVQEEIRFIINPELIVSRLFTEALDYNECLIITGTEQYSKYSGYAESFKWEDSYKDEIPRDGWQRRCTEIVAMDALKYRNCMEQFQFEKMTRELNKAYCGFMRHTPNPENLSAVATGNWGCGAFGGDTRLKALLQLMAASEAGRDVAYFTFGDEVLMRDVHAMHKFLKDKCVTVGTFKKWGCYVKSWDAYFRNAQASGSEDTGEKRLSALLQGRAMSQTPAMSEKVVEDHLAVHTLIRAYQVRGHHVARLDPLGILTADLDSFVPSDLITSIDKLGSYGLEESDLDKSFQLPLTTFIGGNESTLPLREIIHRLETSYCGHTGVEFMFINNMEQCQWIRQKFETPGIMTFSDREKRTLLARLVRSTRFEDFLARKWSSEKRFGLEGCEVLIPALKMIIDKSSEAGIESVIMGMPHRGRLNVLANVVRKDLDQIFCQFDPKLEAADEGSGDVKYHLGMYHERINSETDKNITLSLMANPSHLEAVDPVVQGKTKAEQFYRGDTEGRRVMSILMHGDAAFAGQGVVYETFHLSELPSYTTYGTIHVVVNNQIGFTTDPRMARSSPYPTDVARVVNAPIFHVNADDPEAVMYVCKVAAEWRNTFNKDVVIDLVCYRRFGHNEMDEPMFTQPLMYKQIRKQEHVLKKYADKLISEGVVTLQEFEEEVAKYDKICEEAYTSSKDEKILHIRHWLDSPWPDFFKPDGEPKSMSCPSTGLNEEVLRHIGEVASSVPLKDFAIHSGLSRILRGRADMVTKRTVDWALAEYMAFGSLLKDGIHVRLSGQDVERGTFSHRHHVLHDQEVDKRFCVPMNHLWPNQALYTVCNSSLSEYGVLGFELGFAMASPNALVCWEAQFGDFQNTAQCIIDQFISAGQAKWVRHNGIILLLPHGMEGMGPEHSSARPERFLQMSKDDPDRYPLIIFTPKSLLRLPEARSSFDEMITGTKFLRIIPDDGPASENPEKVKRVIFCTGKVYVGRDPAAAPATGNKFAHLAELKRFLDTAFNLEAFKGRSF</sequence>
<dbReference type="GO" id="GO:0045252">
    <property type="term" value="C:oxoglutarate dehydrogenase complex"/>
    <property type="evidence" value="ECO:0007669"/>
    <property type="project" value="TreeGrafter"/>
</dbReference>
<feature type="region of interest" description="Disordered" evidence="23">
    <location>
        <begin position="214"/>
        <end position="235"/>
    </location>
</feature>
<keyword evidence="13" id="KW-0560">Oxidoreductase</keyword>
<keyword evidence="17" id="KW-0539">Nucleus</keyword>
<dbReference type="GO" id="GO:0005634">
    <property type="term" value="C:nucleus"/>
    <property type="evidence" value="ECO:0007669"/>
    <property type="project" value="UniProtKB-SubCell"/>
</dbReference>
<dbReference type="Pfam" id="PF16870">
    <property type="entry name" value="OxoGdeHyase_C"/>
    <property type="match status" value="1"/>
</dbReference>
<keyword evidence="26" id="KW-1185">Reference proteome</keyword>
<dbReference type="EMBL" id="QBIY01012609">
    <property type="protein sequence ID" value="RXN21734.1"/>
    <property type="molecule type" value="Genomic_DNA"/>
</dbReference>
<dbReference type="PANTHER" id="PTHR23152">
    <property type="entry name" value="2-OXOGLUTARATE DEHYDROGENASE"/>
    <property type="match status" value="1"/>
</dbReference>
<evidence type="ECO:0000256" key="3">
    <source>
        <dbReference type="ARBA" id="ARBA00004123"/>
    </source>
</evidence>
<feature type="compositionally biased region" description="Basic and acidic residues" evidence="23">
    <location>
        <begin position="50"/>
        <end position="63"/>
    </location>
</feature>
<evidence type="ECO:0000256" key="15">
    <source>
        <dbReference type="ARBA" id="ARBA00023128"/>
    </source>
</evidence>
<evidence type="ECO:0000256" key="10">
    <source>
        <dbReference type="ARBA" id="ARBA00022842"/>
    </source>
</evidence>
<comment type="cofactor">
    <cofactor evidence="1">
        <name>Mg(2+)</name>
        <dbReference type="ChEBI" id="CHEBI:18420"/>
    </cofactor>
</comment>
<keyword evidence="7" id="KW-1017">Isopeptide bond</keyword>
<dbReference type="InterPro" id="IPR048362">
    <property type="entry name" value="PARG_helical"/>
</dbReference>
<dbReference type="SMART" id="SM00861">
    <property type="entry name" value="Transket_pyr"/>
    <property type="match status" value="1"/>
</dbReference>
<comment type="similarity">
    <text evidence="5">Belongs to the alpha-ketoglutarate dehydrogenase family.</text>
</comment>
<dbReference type="InterPro" id="IPR042179">
    <property type="entry name" value="KGD_C_sf"/>
</dbReference>
<evidence type="ECO:0000256" key="9">
    <source>
        <dbReference type="ARBA" id="ARBA00022837"/>
    </source>
</evidence>
<keyword evidence="15" id="KW-0496">Mitochondrion</keyword>
<evidence type="ECO:0000256" key="17">
    <source>
        <dbReference type="ARBA" id="ARBA00023242"/>
    </source>
</evidence>
<evidence type="ECO:0000256" key="4">
    <source>
        <dbReference type="ARBA" id="ARBA00004173"/>
    </source>
</evidence>
<keyword evidence="11" id="KW-0832">Ubl conjugation</keyword>
<dbReference type="EC" id="1.2.4.2" evidence="6"/>
<evidence type="ECO:0000256" key="16">
    <source>
        <dbReference type="ARBA" id="ARBA00023152"/>
    </source>
</evidence>
<dbReference type="InterPro" id="IPR046372">
    <property type="entry name" value="PARG_cat_C"/>
</dbReference>
<dbReference type="FunFam" id="1.10.287.1150:FF:000001">
    <property type="entry name" value="2-oxoglutarate dehydrogenase, mitochondrial isoform X1"/>
    <property type="match status" value="1"/>
</dbReference>
<evidence type="ECO:0000256" key="13">
    <source>
        <dbReference type="ARBA" id="ARBA00023002"/>
    </source>
</evidence>
<evidence type="ECO:0000256" key="8">
    <source>
        <dbReference type="ARBA" id="ARBA00022723"/>
    </source>
</evidence>
<evidence type="ECO:0000256" key="5">
    <source>
        <dbReference type="ARBA" id="ARBA00006936"/>
    </source>
</evidence>
<dbReference type="FunFam" id="3.40.50.970:FF:000002">
    <property type="entry name" value="2-oxoglutarate dehydrogenase, E1 component"/>
    <property type="match status" value="1"/>
</dbReference>
<evidence type="ECO:0000256" key="14">
    <source>
        <dbReference type="ARBA" id="ARBA00023052"/>
    </source>
</evidence>
<dbReference type="SUPFAM" id="SSF52518">
    <property type="entry name" value="Thiamin diphosphate-binding fold (THDP-binding)"/>
    <property type="match status" value="2"/>
</dbReference>
<dbReference type="GO" id="GO:0004649">
    <property type="term" value="F:poly(ADP-ribose) glycohydrolase activity"/>
    <property type="evidence" value="ECO:0007669"/>
    <property type="project" value="InterPro"/>
</dbReference>
<dbReference type="InterPro" id="IPR005475">
    <property type="entry name" value="Transketolase-like_Pyr-bd"/>
</dbReference>
<dbReference type="Gene3D" id="3.40.50.12470">
    <property type="match status" value="2"/>
</dbReference>
<dbReference type="NCBIfam" id="TIGR00239">
    <property type="entry name" value="2oxo_dh_E1"/>
    <property type="match status" value="1"/>
</dbReference>
<dbReference type="GO" id="GO:0006096">
    <property type="term" value="P:glycolytic process"/>
    <property type="evidence" value="ECO:0007669"/>
    <property type="project" value="UniProtKB-KW"/>
</dbReference>
<dbReference type="Pfam" id="PF02779">
    <property type="entry name" value="Transket_pyr"/>
    <property type="match status" value="1"/>
</dbReference>
<dbReference type="InterPro" id="IPR031717">
    <property type="entry name" value="ODO-1/KGD_C"/>
</dbReference>
<comment type="catalytic activity">
    <reaction evidence="22">
        <text>N(6)-[(R)-lipoyl]-L-lysyl-[protein] + 2-oxoglutarate + H(+) = N(6)-[(R)-S(8)-succinyldihydrolipoyl]-L-lysyl-[protein] + CO2</text>
        <dbReference type="Rhea" id="RHEA:12188"/>
        <dbReference type="Rhea" id="RHEA-COMP:10474"/>
        <dbReference type="Rhea" id="RHEA-COMP:20092"/>
        <dbReference type="ChEBI" id="CHEBI:15378"/>
        <dbReference type="ChEBI" id="CHEBI:16526"/>
        <dbReference type="ChEBI" id="CHEBI:16810"/>
        <dbReference type="ChEBI" id="CHEBI:83099"/>
        <dbReference type="ChEBI" id="CHEBI:83120"/>
        <dbReference type="EC" id="1.2.4.2"/>
    </reaction>
    <physiologicalReaction direction="left-to-right" evidence="22">
        <dbReference type="Rhea" id="RHEA:12189"/>
    </physiologicalReaction>
</comment>
<dbReference type="PANTHER" id="PTHR23152:SF5">
    <property type="entry name" value="2-OXOGLUTARATE DEHYDROGENASE-LIKE, MITOCHONDRIAL"/>
    <property type="match status" value="1"/>
</dbReference>
<evidence type="ECO:0000256" key="12">
    <source>
        <dbReference type="ARBA" id="ARBA00022946"/>
    </source>
</evidence>
<dbReference type="Pfam" id="PF20811">
    <property type="entry name" value="PARG_cat_N"/>
    <property type="match status" value="1"/>
</dbReference>
<evidence type="ECO:0000256" key="23">
    <source>
        <dbReference type="SAM" id="MobiDB-lite"/>
    </source>
</evidence>
<evidence type="ECO:0000256" key="20">
    <source>
        <dbReference type="ARBA" id="ARBA00041946"/>
    </source>
</evidence>
<evidence type="ECO:0000256" key="11">
    <source>
        <dbReference type="ARBA" id="ARBA00022843"/>
    </source>
</evidence>
<comment type="subcellular location">
    <subcellularLocation>
        <location evidence="4">Mitochondrion</location>
    </subcellularLocation>
    <subcellularLocation>
        <location evidence="3">Nucleus</location>
    </subcellularLocation>
</comment>
<dbReference type="GO" id="GO:0004591">
    <property type="term" value="F:oxoglutarate dehydrogenase (succinyl-transferring) activity"/>
    <property type="evidence" value="ECO:0007669"/>
    <property type="project" value="UniProtKB-EC"/>
</dbReference>
<evidence type="ECO:0007829" key="27">
    <source>
        <dbReference type="PeptideAtlas" id="A0A498MQY5"/>
    </source>
</evidence>
<dbReference type="Pfam" id="PF00676">
    <property type="entry name" value="E1_dh"/>
    <property type="match status" value="1"/>
</dbReference>
<evidence type="ECO:0000256" key="2">
    <source>
        <dbReference type="ARBA" id="ARBA00001964"/>
    </source>
</evidence>
<feature type="region of interest" description="Disordered" evidence="23">
    <location>
        <begin position="50"/>
        <end position="108"/>
    </location>
</feature>
<dbReference type="GO" id="GO:0030976">
    <property type="term" value="F:thiamine pyrophosphate binding"/>
    <property type="evidence" value="ECO:0007669"/>
    <property type="project" value="InterPro"/>
</dbReference>
<keyword evidence="14" id="KW-0786">Thiamine pyrophosphate</keyword>
<evidence type="ECO:0000313" key="26">
    <source>
        <dbReference type="Proteomes" id="UP000290572"/>
    </source>
</evidence>
<keyword evidence="16" id="KW-0324">Glycolysis</keyword>
<keyword evidence="27" id="KW-1267">Proteomics identification</keyword>
<proteinExistence type="evidence at protein level"/>
<evidence type="ECO:0000256" key="1">
    <source>
        <dbReference type="ARBA" id="ARBA00001946"/>
    </source>
</evidence>
<evidence type="ECO:0000259" key="24">
    <source>
        <dbReference type="SMART" id="SM00861"/>
    </source>
</evidence>
<keyword evidence="10" id="KW-0460">Magnesium</keyword>
<evidence type="ECO:0000256" key="7">
    <source>
        <dbReference type="ARBA" id="ARBA00022499"/>
    </source>
</evidence>
<comment type="caution">
    <text evidence="25">The sequence shown here is derived from an EMBL/GenBank/DDBJ whole genome shotgun (WGS) entry which is preliminary data.</text>
</comment>
<dbReference type="NCBIfam" id="NF006914">
    <property type="entry name" value="PRK09404.1"/>
    <property type="match status" value="1"/>
</dbReference>
<dbReference type="GO" id="GO:0005739">
    <property type="term" value="C:mitochondrion"/>
    <property type="evidence" value="ECO:0007669"/>
    <property type="project" value="UniProtKB-SubCell"/>
</dbReference>
<keyword evidence="9" id="KW-0106">Calcium</keyword>
<gene>
    <name evidence="25" type="ORF">ROHU_023933</name>
</gene>
<dbReference type="Gene3D" id="3.40.50.11610">
    <property type="entry name" value="Multifunctional 2-oxoglutarate metabolism enzyme, C-terminal domain"/>
    <property type="match status" value="2"/>
</dbReference>
<dbReference type="InterPro" id="IPR029061">
    <property type="entry name" value="THDP-binding"/>
</dbReference>
<dbReference type="Pfam" id="PF05028">
    <property type="entry name" value="PARG_cat_C"/>
    <property type="match status" value="1"/>
</dbReference>
<dbReference type="InterPro" id="IPR011603">
    <property type="entry name" value="2oxoglutarate_DH_E1"/>
</dbReference>
<name>A0A498MQY5_LABRO</name>
<protein>
    <recommendedName>
        <fullName evidence="19">2-oxoglutarate dehydrogenase complex component E1</fullName>
        <ecNumber evidence="6">1.2.4.2</ecNumber>
    </recommendedName>
    <alternativeName>
        <fullName evidence="20">2-oxoglutarate dehydrogenase, mitochondrial</fullName>
    </alternativeName>
    <alternativeName>
        <fullName evidence="18">Alpha-ketoglutarate dehydrogenase</fullName>
    </alternativeName>
    <alternativeName>
        <fullName evidence="21">Thiamine diphosphate (ThDP)-dependent 2-oxoglutarate dehydrogenase</fullName>
    </alternativeName>
</protein>
<dbReference type="CDD" id="cd02016">
    <property type="entry name" value="TPP_E1_OGDC_like"/>
    <property type="match status" value="1"/>
</dbReference>
<dbReference type="GO" id="GO:0006282">
    <property type="term" value="P:regulation of DNA repair"/>
    <property type="evidence" value="ECO:0007669"/>
    <property type="project" value="InterPro"/>
</dbReference>
<keyword evidence="8" id="KW-0479">Metal-binding</keyword>
<feature type="domain" description="Transketolase-like pyrimidine-binding" evidence="24">
    <location>
        <begin position="1275"/>
        <end position="1446"/>
    </location>
</feature>
<dbReference type="STRING" id="84645.A0A498MQY5"/>
<evidence type="ECO:0000256" key="19">
    <source>
        <dbReference type="ARBA" id="ARBA00040429"/>
    </source>
</evidence>
<comment type="cofactor">
    <cofactor evidence="2">
        <name>thiamine diphosphate</name>
        <dbReference type="ChEBI" id="CHEBI:58937"/>
    </cofactor>
</comment>
<dbReference type="GO" id="GO:0046872">
    <property type="term" value="F:metal ion binding"/>
    <property type="evidence" value="ECO:0007669"/>
    <property type="project" value="UniProtKB-KW"/>
</dbReference>
<evidence type="ECO:0000256" key="22">
    <source>
        <dbReference type="ARBA" id="ARBA00051042"/>
    </source>
</evidence>
<dbReference type="Gene3D" id="1.10.287.1150">
    <property type="entry name" value="TPP helical domain"/>
    <property type="match status" value="1"/>
</dbReference>
<dbReference type="FunFam" id="3.40.50.12470:FF:000007">
    <property type="entry name" value="2-oxoglutarate dehydrogenase e1 mitochondrial"/>
    <property type="match status" value="1"/>
</dbReference>
<dbReference type="Proteomes" id="UP000290572">
    <property type="component" value="Unassembled WGS sequence"/>
</dbReference>
<dbReference type="Gene3D" id="3.40.50.970">
    <property type="match status" value="1"/>
</dbReference>
<accession>A0A498MQY5</accession>
<dbReference type="InterPro" id="IPR001017">
    <property type="entry name" value="DH_E1"/>
</dbReference>
<keyword evidence="12" id="KW-0809">Transit peptide</keyword>
<feature type="compositionally biased region" description="Polar residues" evidence="23">
    <location>
        <begin position="122"/>
        <end position="137"/>
    </location>
</feature>
<organism evidence="25 26">
    <name type="scientific">Labeo rohita</name>
    <name type="common">Indian major carp</name>
    <name type="synonym">Cyprinus rohita</name>
    <dbReference type="NCBI Taxonomy" id="84645"/>
    <lineage>
        <taxon>Eukaryota</taxon>
        <taxon>Metazoa</taxon>
        <taxon>Chordata</taxon>
        <taxon>Craniata</taxon>
        <taxon>Vertebrata</taxon>
        <taxon>Euteleostomi</taxon>
        <taxon>Actinopterygii</taxon>
        <taxon>Neopterygii</taxon>
        <taxon>Teleostei</taxon>
        <taxon>Ostariophysi</taxon>
        <taxon>Cypriniformes</taxon>
        <taxon>Cyprinidae</taxon>
        <taxon>Labeoninae</taxon>
        <taxon>Labeonini</taxon>
        <taxon>Labeo</taxon>
    </lineage>
</organism>
<evidence type="ECO:0000256" key="18">
    <source>
        <dbReference type="ARBA" id="ARBA00030680"/>
    </source>
</evidence>
<evidence type="ECO:0000256" key="21">
    <source>
        <dbReference type="ARBA" id="ARBA00042799"/>
    </source>
</evidence>